<organism evidence="14 15">
    <name type="scientific">Marinobacterium lutimaris</name>
    <dbReference type="NCBI Taxonomy" id="568106"/>
    <lineage>
        <taxon>Bacteria</taxon>
        <taxon>Pseudomonadati</taxon>
        <taxon>Pseudomonadota</taxon>
        <taxon>Gammaproteobacteria</taxon>
        <taxon>Oceanospirillales</taxon>
        <taxon>Oceanospirillaceae</taxon>
        <taxon>Marinobacterium</taxon>
    </lineage>
</organism>
<feature type="domain" description="Pyridine nucleotide-disulphide oxidoreductase dimerisation" evidence="12">
    <location>
        <begin position="345"/>
        <end position="453"/>
    </location>
</feature>
<dbReference type="GO" id="GO:0005737">
    <property type="term" value="C:cytoplasm"/>
    <property type="evidence" value="ECO:0007669"/>
    <property type="project" value="UniProtKB-ARBA"/>
</dbReference>
<dbReference type="GO" id="GO:0004148">
    <property type="term" value="F:dihydrolipoyl dehydrogenase (NADH) activity"/>
    <property type="evidence" value="ECO:0007669"/>
    <property type="project" value="UniProtKB-EC"/>
</dbReference>
<evidence type="ECO:0000256" key="4">
    <source>
        <dbReference type="ARBA" id="ARBA00022827"/>
    </source>
</evidence>
<keyword evidence="4 9" id="KW-0274">FAD</keyword>
<name>A0A1H6DRX3_9GAMM</name>
<dbReference type="InterPro" id="IPR023753">
    <property type="entry name" value="FAD/NAD-binding_dom"/>
</dbReference>
<keyword evidence="9" id="KW-0547">Nucleotide-binding</keyword>
<comment type="similarity">
    <text evidence="1 11">Belongs to the class-I pyridine nucleotide-disulfide oxidoreductase family.</text>
</comment>
<evidence type="ECO:0000256" key="7">
    <source>
        <dbReference type="ARBA" id="ARBA00049187"/>
    </source>
</evidence>
<dbReference type="InterPro" id="IPR050151">
    <property type="entry name" value="Class-I_Pyr_Nuc-Dis_Oxidored"/>
</dbReference>
<keyword evidence="3 11" id="KW-0285">Flavoprotein</keyword>
<keyword evidence="15" id="KW-1185">Reference proteome</keyword>
<evidence type="ECO:0000256" key="10">
    <source>
        <dbReference type="PIRSR" id="PIRSR000350-4"/>
    </source>
</evidence>
<dbReference type="RefSeq" id="WP_104005814.1">
    <property type="nucleotide sequence ID" value="NZ_FNVQ01000009.1"/>
</dbReference>
<proteinExistence type="inferred from homology"/>
<dbReference type="InterPro" id="IPR016156">
    <property type="entry name" value="FAD/NAD-linked_Rdtase_dimer_sf"/>
</dbReference>
<evidence type="ECO:0000256" key="5">
    <source>
        <dbReference type="ARBA" id="ARBA00023002"/>
    </source>
</evidence>
<evidence type="ECO:0000256" key="1">
    <source>
        <dbReference type="ARBA" id="ARBA00007532"/>
    </source>
</evidence>
<dbReference type="Gene3D" id="3.50.50.60">
    <property type="entry name" value="FAD/NAD(P)-binding domain"/>
    <property type="match status" value="2"/>
</dbReference>
<dbReference type="Pfam" id="PF07992">
    <property type="entry name" value="Pyr_redox_2"/>
    <property type="match status" value="1"/>
</dbReference>
<feature type="binding site" evidence="9">
    <location>
        <begin position="179"/>
        <end position="186"/>
    </location>
    <ligand>
        <name>NAD(+)</name>
        <dbReference type="ChEBI" id="CHEBI:57540"/>
    </ligand>
</feature>
<evidence type="ECO:0000313" key="14">
    <source>
        <dbReference type="EMBL" id="SEG87970.1"/>
    </source>
</evidence>
<evidence type="ECO:0000256" key="2">
    <source>
        <dbReference type="ARBA" id="ARBA00012608"/>
    </source>
</evidence>
<feature type="binding site" evidence="9">
    <location>
        <begin position="318"/>
        <end position="321"/>
    </location>
    <ligand>
        <name>FAD</name>
        <dbReference type="ChEBI" id="CHEBI:57692"/>
    </ligand>
</feature>
<dbReference type="PANTHER" id="PTHR22912:SF151">
    <property type="entry name" value="DIHYDROLIPOYL DEHYDROGENASE, MITOCHONDRIAL"/>
    <property type="match status" value="1"/>
</dbReference>
<feature type="binding site" evidence="9">
    <location>
        <begin position="142"/>
        <end position="144"/>
    </location>
    <ligand>
        <name>FAD</name>
        <dbReference type="ChEBI" id="CHEBI:57692"/>
    </ligand>
</feature>
<dbReference type="NCBIfam" id="TIGR01350">
    <property type="entry name" value="lipoamide_DH"/>
    <property type="match status" value="1"/>
</dbReference>
<dbReference type="OrthoDB" id="9800167at2"/>
<evidence type="ECO:0000256" key="9">
    <source>
        <dbReference type="PIRSR" id="PIRSR000350-3"/>
    </source>
</evidence>
<dbReference type="EC" id="1.8.1.4" evidence="2 11"/>
<feature type="disulfide bond" description="Redox-active" evidence="10">
    <location>
        <begin position="44"/>
        <end position="49"/>
    </location>
</feature>
<protein>
    <recommendedName>
        <fullName evidence="2 11">Dihydrolipoyl dehydrogenase</fullName>
        <ecNumber evidence="2 11">1.8.1.4</ecNumber>
    </recommendedName>
</protein>
<dbReference type="AlphaFoldDB" id="A0A1H6DRX3"/>
<keyword evidence="6 9" id="KW-0520">NAD</keyword>
<evidence type="ECO:0000313" key="15">
    <source>
        <dbReference type="Proteomes" id="UP000236745"/>
    </source>
</evidence>
<dbReference type="FunFam" id="3.30.390.30:FF:000001">
    <property type="entry name" value="Dihydrolipoyl dehydrogenase"/>
    <property type="match status" value="1"/>
</dbReference>
<evidence type="ECO:0000256" key="3">
    <source>
        <dbReference type="ARBA" id="ARBA00022630"/>
    </source>
</evidence>
<dbReference type="InterPro" id="IPR006258">
    <property type="entry name" value="Lipoamide_DH"/>
</dbReference>
<accession>A0A1H6DRX3</accession>
<dbReference type="PRINTS" id="PR00411">
    <property type="entry name" value="PNDRDTASEI"/>
</dbReference>
<dbReference type="SUPFAM" id="SSF51905">
    <property type="entry name" value="FAD/NAD(P)-binding domain"/>
    <property type="match status" value="1"/>
</dbReference>
<comment type="cofactor">
    <cofactor evidence="9 11">
        <name>FAD</name>
        <dbReference type="ChEBI" id="CHEBI:57692"/>
    </cofactor>
    <text evidence="9 11">Binds 1 FAD per subunit.</text>
</comment>
<keyword evidence="5 11" id="KW-0560">Oxidoreductase</keyword>
<evidence type="ECO:0000256" key="8">
    <source>
        <dbReference type="PIRSR" id="PIRSR000350-2"/>
    </source>
</evidence>
<feature type="active site" description="Proton acceptor" evidence="8">
    <location>
        <position position="442"/>
    </location>
</feature>
<gene>
    <name evidence="14" type="ORF">SAMN05444390_1094</name>
</gene>
<dbReference type="Pfam" id="PF02852">
    <property type="entry name" value="Pyr_redox_dim"/>
    <property type="match status" value="1"/>
</dbReference>
<evidence type="ECO:0000256" key="11">
    <source>
        <dbReference type="RuleBase" id="RU003692"/>
    </source>
</evidence>
<dbReference type="PANTHER" id="PTHR22912">
    <property type="entry name" value="DISULFIDE OXIDOREDUCTASE"/>
    <property type="match status" value="1"/>
</dbReference>
<evidence type="ECO:0000256" key="6">
    <source>
        <dbReference type="ARBA" id="ARBA00023027"/>
    </source>
</evidence>
<feature type="binding site" evidence="9">
    <location>
        <position position="53"/>
    </location>
    <ligand>
        <name>FAD</name>
        <dbReference type="ChEBI" id="CHEBI:57692"/>
    </ligand>
</feature>
<evidence type="ECO:0000259" key="13">
    <source>
        <dbReference type="Pfam" id="PF07992"/>
    </source>
</evidence>
<dbReference type="PRINTS" id="PR00368">
    <property type="entry name" value="FADPNR"/>
</dbReference>
<dbReference type="Gene3D" id="3.30.390.30">
    <property type="match status" value="1"/>
</dbReference>
<comment type="catalytic activity">
    <reaction evidence="7 11">
        <text>N(6)-[(R)-dihydrolipoyl]-L-lysyl-[protein] + NAD(+) = N(6)-[(R)-lipoyl]-L-lysyl-[protein] + NADH + H(+)</text>
        <dbReference type="Rhea" id="RHEA:15045"/>
        <dbReference type="Rhea" id="RHEA-COMP:10474"/>
        <dbReference type="Rhea" id="RHEA-COMP:10475"/>
        <dbReference type="ChEBI" id="CHEBI:15378"/>
        <dbReference type="ChEBI" id="CHEBI:57540"/>
        <dbReference type="ChEBI" id="CHEBI:57945"/>
        <dbReference type="ChEBI" id="CHEBI:83099"/>
        <dbReference type="ChEBI" id="CHEBI:83100"/>
        <dbReference type="EC" id="1.8.1.4"/>
    </reaction>
</comment>
<feature type="domain" description="FAD/NAD(P)-binding" evidence="13">
    <location>
        <begin position="6"/>
        <end position="327"/>
    </location>
</feature>
<dbReference type="Proteomes" id="UP000236745">
    <property type="component" value="Unassembled WGS sequence"/>
</dbReference>
<feature type="binding site" evidence="9">
    <location>
        <position position="312"/>
    </location>
    <ligand>
        <name>FAD</name>
        <dbReference type="ChEBI" id="CHEBI:57692"/>
    </ligand>
</feature>
<reference evidence="14 15" key="1">
    <citation type="submission" date="2016-10" db="EMBL/GenBank/DDBJ databases">
        <authorList>
            <person name="de Groot N.N."/>
        </authorList>
    </citation>
    <scope>NUCLEOTIDE SEQUENCE [LARGE SCALE GENOMIC DNA]</scope>
    <source>
        <strain evidence="14 15">DSM 22012</strain>
    </source>
</reference>
<evidence type="ECO:0000259" key="12">
    <source>
        <dbReference type="Pfam" id="PF02852"/>
    </source>
</evidence>
<keyword evidence="11" id="KW-0676">Redox-active center</keyword>
<dbReference type="EMBL" id="FNVQ01000009">
    <property type="protein sequence ID" value="SEG87970.1"/>
    <property type="molecule type" value="Genomic_DNA"/>
</dbReference>
<dbReference type="InterPro" id="IPR001100">
    <property type="entry name" value="Pyr_nuc-diS_OxRdtase"/>
</dbReference>
<dbReference type="GO" id="GO:0050660">
    <property type="term" value="F:flavin adenine dinucleotide binding"/>
    <property type="evidence" value="ECO:0007669"/>
    <property type="project" value="InterPro"/>
</dbReference>
<feature type="binding site" evidence="9">
    <location>
        <position position="271"/>
    </location>
    <ligand>
        <name>NAD(+)</name>
        <dbReference type="ChEBI" id="CHEBI:57540"/>
    </ligand>
</feature>
<dbReference type="InterPro" id="IPR036188">
    <property type="entry name" value="FAD/NAD-bd_sf"/>
</dbReference>
<feature type="binding site" evidence="9">
    <location>
        <position position="202"/>
    </location>
    <ligand>
        <name>NAD(+)</name>
        <dbReference type="ChEBI" id="CHEBI:57540"/>
    </ligand>
</feature>
<comment type="miscellaneous">
    <text evidence="11">The active site is a redox-active disulfide bond.</text>
</comment>
<dbReference type="GO" id="GO:0006103">
    <property type="term" value="P:2-oxoglutarate metabolic process"/>
    <property type="evidence" value="ECO:0007669"/>
    <property type="project" value="TreeGrafter"/>
</dbReference>
<sequence>MSDDIFDVLIIGAGPGGYAAAIRAAQHGLRTACVERSAALGGTCTNVGCIPSKALLHASEIYAEAASGKFARLGINTPHASLDLDAMHNYRKSVVKSLNNGVAYLFRKNNIEWIKGQASFVDSNTVQVDGRTVRAAHIVIATGSSVTPLPGVAIDQQVVLDSTGALELPSVPRHLVVVGGGVIGLELGSVWKRLGAEVTVVEYFDLPLSGMDADIRREALKIFKKQGFGFRLSSKVTDVRVLGDSARLRIESVETGASETLEADAVLVAIGRRPNTEGLDLDKAGLSTNARGQIEVDMHLRTAVDGIWAIGDVVPGPMLAHKAEEEGIAVADRIAGQTAADHTSIPSVIYTLPEIAGIGLTEEQARARGEVKVGHFPMLANARAKTNLEPDGFVKVVSDAATDQVLGVWMIASVAGTMISQAAQAMALGAKSVDIAYVCHPHPTHSEALKEAAMAVSGLPINC</sequence>
<dbReference type="PIRSF" id="PIRSF000350">
    <property type="entry name" value="Mercury_reductase_MerA"/>
    <property type="match status" value="1"/>
</dbReference>
<dbReference type="InterPro" id="IPR004099">
    <property type="entry name" value="Pyr_nucl-diS_OxRdtase_dimer"/>
</dbReference>
<dbReference type="SUPFAM" id="SSF55424">
    <property type="entry name" value="FAD/NAD-linked reductases, dimerisation (C-terminal) domain"/>
    <property type="match status" value="1"/>
</dbReference>